<proteinExistence type="inferred from homology"/>
<evidence type="ECO:0000256" key="6">
    <source>
        <dbReference type="ARBA" id="ARBA00023242"/>
    </source>
</evidence>
<comment type="subcellular location">
    <subcellularLocation>
        <location evidence="1">Nucleus</location>
    </subcellularLocation>
</comment>
<sequence>MSKVNIANVVILNNPASFFDPFKFEITFECYEKISDDLEFKLIYVGSAESQEYDQELDSVLVGPELPEGRHMFVFEAGAPNPAKIPQTEAADVTVILLTCSFKGQEFIKIGYFVMNEYTEQELKENPPAEPLFDKLTRFIDNKNPRVTKIPIKWGDATTESGLNGEQVITEQMTDASLEDKIQNDCDENQGADENFVEKVNFTNYDIQMTDATNGCYLMRNLVLWLNQAQGNESSPTTIELQRYACVNLIFVDIRGDVEGNVLILDKDGIPDWLKRPISLICSKTEAFPPGIYPNHVLVNEYDSGHGIM</sequence>
<dbReference type="GO" id="GO:0042393">
    <property type="term" value="F:histone binding"/>
    <property type="evidence" value="ECO:0007669"/>
    <property type="project" value="TreeGrafter"/>
</dbReference>
<evidence type="ECO:0000256" key="1">
    <source>
        <dbReference type="ARBA" id="ARBA00004123"/>
    </source>
</evidence>
<dbReference type="PANTHER" id="PTHR12040:SF0">
    <property type="entry name" value="HISTONE CHAPERONE ASF1"/>
    <property type="match status" value="1"/>
</dbReference>
<comment type="similarity">
    <text evidence="2">Belongs to the ASF1 family.</text>
</comment>
<dbReference type="SUPFAM" id="SSF101546">
    <property type="entry name" value="ASF1-like"/>
    <property type="match status" value="1"/>
</dbReference>
<dbReference type="WBParaSite" id="nRc.2.0.1.t32325-RA">
    <property type="protein sequence ID" value="nRc.2.0.1.t32325-RA"/>
    <property type="gene ID" value="nRc.2.0.1.g32325"/>
</dbReference>
<evidence type="ECO:0000256" key="3">
    <source>
        <dbReference type="ARBA" id="ARBA00023015"/>
    </source>
</evidence>
<evidence type="ECO:0000256" key="5">
    <source>
        <dbReference type="ARBA" id="ARBA00023186"/>
    </source>
</evidence>
<dbReference type="GO" id="GO:0006335">
    <property type="term" value="P:DNA replication-dependent chromatin assembly"/>
    <property type="evidence" value="ECO:0007669"/>
    <property type="project" value="TreeGrafter"/>
</dbReference>
<reference evidence="8" key="1">
    <citation type="submission" date="2022-11" db="UniProtKB">
        <authorList>
            <consortium name="WormBaseParasite"/>
        </authorList>
    </citation>
    <scope>IDENTIFICATION</scope>
</reference>
<evidence type="ECO:0000256" key="4">
    <source>
        <dbReference type="ARBA" id="ARBA00023163"/>
    </source>
</evidence>
<organism evidence="7 8">
    <name type="scientific">Romanomermis culicivorax</name>
    <name type="common">Nematode worm</name>
    <dbReference type="NCBI Taxonomy" id="13658"/>
    <lineage>
        <taxon>Eukaryota</taxon>
        <taxon>Metazoa</taxon>
        <taxon>Ecdysozoa</taxon>
        <taxon>Nematoda</taxon>
        <taxon>Enoplea</taxon>
        <taxon>Dorylaimia</taxon>
        <taxon>Mermithida</taxon>
        <taxon>Mermithoidea</taxon>
        <taxon>Mermithidae</taxon>
        <taxon>Romanomermis</taxon>
    </lineage>
</organism>
<evidence type="ECO:0000313" key="7">
    <source>
        <dbReference type="Proteomes" id="UP000887565"/>
    </source>
</evidence>
<dbReference type="Pfam" id="PF04729">
    <property type="entry name" value="ASF1_hist_chap"/>
    <property type="match status" value="1"/>
</dbReference>
<dbReference type="Proteomes" id="UP000887565">
    <property type="component" value="Unplaced"/>
</dbReference>
<accession>A0A915K282</accession>
<keyword evidence="5" id="KW-0143">Chaperone</keyword>
<keyword evidence="6" id="KW-0539">Nucleus</keyword>
<keyword evidence="7" id="KW-1185">Reference proteome</keyword>
<evidence type="ECO:0000313" key="8">
    <source>
        <dbReference type="WBParaSite" id="nRc.2.0.1.t32325-RA"/>
    </source>
</evidence>
<name>A0A915K282_ROMCU</name>
<dbReference type="PANTHER" id="PTHR12040">
    <property type="entry name" value="ANTI-SILENCING PROTEIN 1"/>
    <property type="match status" value="1"/>
</dbReference>
<keyword evidence="3" id="KW-0805">Transcription regulation</keyword>
<dbReference type="AlphaFoldDB" id="A0A915K282"/>
<dbReference type="GO" id="GO:0000785">
    <property type="term" value="C:chromatin"/>
    <property type="evidence" value="ECO:0007669"/>
    <property type="project" value="TreeGrafter"/>
</dbReference>
<evidence type="ECO:0000256" key="2">
    <source>
        <dbReference type="ARBA" id="ARBA00006051"/>
    </source>
</evidence>
<dbReference type="InterPro" id="IPR036747">
    <property type="entry name" value="ASF1-like_sf"/>
</dbReference>
<dbReference type="InterPro" id="IPR006818">
    <property type="entry name" value="ASF1-like"/>
</dbReference>
<dbReference type="Gene3D" id="2.60.40.1490">
    <property type="entry name" value="Histone chaperone ASF1-like"/>
    <property type="match status" value="1"/>
</dbReference>
<protein>
    <submittedName>
        <fullName evidence="8">Anti-silencing function protein 1</fullName>
    </submittedName>
</protein>
<keyword evidence="4" id="KW-0804">Transcription</keyword>
<dbReference type="GO" id="GO:0005634">
    <property type="term" value="C:nucleus"/>
    <property type="evidence" value="ECO:0007669"/>
    <property type="project" value="UniProtKB-SubCell"/>
</dbReference>